<dbReference type="InterPro" id="IPR050697">
    <property type="entry name" value="Adenylyl/Guanylyl_Cyclase_3/4"/>
</dbReference>
<dbReference type="InterPro" id="IPR007890">
    <property type="entry name" value="CHASE2"/>
</dbReference>
<dbReference type="SUPFAM" id="SSF55073">
    <property type="entry name" value="Nucleotide cyclase"/>
    <property type="match status" value="1"/>
</dbReference>
<dbReference type="Gene3D" id="3.30.70.1230">
    <property type="entry name" value="Nucleotide cyclase"/>
    <property type="match status" value="1"/>
</dbReference>
<comment type="caution">
    <text evidence="3">The sequence shown here is derived from an EMBL/GenBank/DDBJ whole genome shotgun (WGS) entry which is preliminary data.</text>
</comment>
<keyword evidence="1" id="KW-1133">Transmembrane helix</keyword>
<dbReference type="Pfam" id="PF05226">
    <property type="entry name" value="CHASE2"/>
    <property type="match status" value="1"/>
</dbReference>
<dbReference type="InterPro" id="IPR001054">
    <property type="entry name" value="A/G_cyclase"/>
</dbReference>
<evidence type="ECO:0000259" key="2">
    <source>
        <dbReference type="PROSITE" id="PS50125"/>
    </source>
</evidence>
<evidence type="ECO:0000313" key="3">
    <source>
        <dbReference type="EMBL" id="HFC91554.1"/>
    </source>
</evidence>
<accession>A0A7V2T185</accession>
<name>A0A7V2T185_LEUMU</name>
<keyword evidence="1" id="KW-0472">Membrane</keyword>
<keyword evidence="1" id="KW-0812">Transmembrane</keyword>
<proteinExistence type="predicted"/>
<dbReference type="CDD" id="cd07302">
    <property type="entry name" value="CHD"/>
    <property type="match status" value="1"/>
</dbReference>
<dbReference type="SMART" id="SM01080">
    <property type="entry name" value="CHASE2"/>
    <property type="match status" value="1"/>
</dbReference>
<dbReference type="GO" id="GO:0004016">
    <property type="term" value="F:adenylate cyclase activity"/>
    <property type="evidence" value="ECO:0007669"/>
    <property type="project" value="UniProtKB-ARBA"/>
</dbReference>
<gene>
    <name evidence="3" type="ORF">ENJ51_01940</name>
</gene>
<dbReference type="PROSITE" id="PS50125">
    <property type="entry name" value="GUANYLATE_CYCLASE_2"/>
    <property type="match status" value="1"/>
</dbReference>
<dbReference type="Proteomes" id="UP000885750">
    <property type="component" value="Unassembled WGS sequence"/>
</dbReference>
<dbReference type="GO" id="GO:0006171">
    <property type="term" value="P:cAMP biosynthetic process"/>
    <property type="evidence" value="ECO:0007669"/>
    <property type="project" value="TreeGrafter"/>
</dbReference>
<organism evidence="3">
    <name type="scientific">Leucothrix mucor</name>
    <dbReference type="NCBI Taxonomy" id="45248"/>
    <lineage>
        <taxon>Bacteria</taxon>
        <taxon>Pseudomonadati</taxon>
        <taxon>Pseudomonadota</taxon>
        <taxon>Gammaproteobacteria</taxon>
        <taxon>Thiotrichales</taxon>
        <taxon>Thiotrichaceae</taxon>
        <taxon>Leucothrix</taxon>
    </lineage>
</organism>
<feature type="transmembrane region" description="Helical" evidence="1">
    <location>
        <begin position="367"/>
        <end position="387"/>
    </location>
</feature>
<dbReference type="PANTHER" id="PTHR43081:SF1">
    <property type="entry name" value="ADENYLATE CYCLASE, TERMINAL-DIFFERENTIATION SPECIFIC"/>
    <property type="match status" value="1"/>
</dbReference>
<feature type="non-terminal residue" evidence="3">
    <location>
        <position position="651"/>
    </location>
</feature>
<dbReference type="PANTHER" id="PTHR43081">
    <property type="entry name" value="ADENYLATE CYCLASE, TERMINAL-DIFFERENTIATION SPECIFIC-RELATED"/>
    <property type="match status" value="1"/>
</dbReference>
<dbReference type="Pfam" id="PF00211">
    <property type="entry name" value="Guanylate_cyc"/>
    <property type="match status" value="1"/>
</dbReference>
<dbReference type="GO" id="GO:0035556">
    <property type="term" value="P:intracellular signal transduction"/>
    <property type="evidence" value="ECO:0007669"/>
    <property type="project" value="InterPro"/>
</dbReference>
<evidence type="ECO:0000256" key="1">
    <source>
        <dbReference type="SAM" id="Phobius"/>
    </source>
</evidence>
<feature type="domain" description="Guanylate cyclase" evidence="2">
    <location>
        <begin position="482"/>
        <end position="615"/>
    </location>
</feature>
<sequence length="651" mass="72675">MLKYYKHTLIPLIIALALFALTSLHYLQKIPVGQAFLQRLNAVTYDLRLRATTKNAPSNFPPIFIIDIDETSLEQEGRWPWSRAKLALLISALHKAGTAVITLDITLAEAELNPVDLVSQALAQSKPELLPALSRVREQLDADQQLAIMLKDKNVILGYLFKQSSSFSKGWIKPTLVQSNVPIKQLSSLDMKGYSANLPLLSHSAAQNGFFTVTPDDDGIVRKAALVLEYKQQLYTSLAVEAAKLYLGADKEAIILQTEPIATVKTITHAVIAGQKIRTDANGRILIPYLGKAKTFTYISATDVLQHKKIPDLTDSIVVIGTSAQALADLKTTPLQTSYPGVEIQATMIHALLNPDLIPYSPEWKDGAIITLLCVLSLFMILLFPLLRPLSLIIISFSLLGVVISFNFWLWVVSRINLDIILPVLLIMLTSTVFVLHRLVREHHQRQRIHNMFGQYVPEGHIERLLDNKQAANMDGERREMSVLFSDIRNFTAISEGLSTQQLKQFLNHYLSPMTEIIFKQQGTIDKYIGDLVMAFWGAPLNDPKHAENAVLAALEMRRKTATMQHEFQTLGITQSVKAGIGIHTGEMNVGDMGSTYRRAYTVLGDAVNLGSRLESLTKQYNILILVSKETMQQCPSISFRLVDYVRVKGR</sequence>
<dbReference type="EMBL" id="DRMS01000076">
    <property type="protein sequence ID" value="HFC91554.1"/>
    <property type="molecule type" value="Genomic_DNA"/>
</dbReference>
<feature type="transmembrane region" description="Helical" evidence="1">
    <location>
        <begin position="420"/>
        <end position="440"/>
    </location>
</feature>
<dbReference type="SMART" id="SM00044">
    <property type="entry name" value="CYCc"/>
    <property type="match status" value="1"/>
</dbReference>
<dbReference type="AlphaFoldDB" id="A0A7V2T185"/>
<protein>
    <submittedName>
        <fullName evidence="3">Adenylate/guanylate cyclase domain-containing protein</fullName>
    </submittedName>
</protein>
<dbReference type="InterPro" id="IPR029787">
    <property type="entry name" value="Nucleotide_cyclase"/>
</dbReference>
<reference evidence="3" key="1">
    <citation type="journal article" date="2020" name="mSystems">
        <title>Genome- and Community-Level Interaction Insights into Carbon Utilization and Element Cycling Functions of Hydrothermarchaeota in Hydrothermal Sediment.</title>
        <authorList>
            <person name="Zhou Z."/>
            <person name="Liu Y."/>
            <person name="Xu W."/>
            <person name="Pan J."/>
            <person name="Luo Z.H."/>
            <person name="Li M."/>
        </authorList>
    </citation>
    <scope>NUCLEOTIDE SEQUENCE [LARGE SCALE GENOMIC DNA]</scope>
    <source>
        <strain evidence="3">HyVt-493</strain>
    </source>
</reference>
<feature type="transmembrane region" description="Helical" evidence="1">
    <location>
        <begin position="394"/>
        <end position="414"/>
    </location>
</feature>